<dbReference type="GeneID" id="37023146"/>
<dbReference type="EMBL" id="KZ819603">
    <property type="protein sequence ID" value="PWN34554.1"/>
    <property type="molecule type" value="Genomic_DNA"/>
</dbReference>
<dbReference type="Proteomes" id="UP000245771">
    <property type="component" value="Unassembled WGS sequence"/>
</dbReference>
<reference evidence="2 3" key="1">
    <citation type="journal article" date="2018" name="Mol. Biol. Evol.">
        <title>Broad Genomic Sampling Reveals a Smut Pathogenic Ancestry of the Fungal Clade Ustilaginomycotina.</title>
        <authorList>
            <person name="Kijpornyongpan T."/>
            <person name="Mondo S.J."/>
            <person name="Barry K."/>
            <person name="Sandor L."/>
            <person name="Lee J."/>
            <person name="Lipzen A."/>
            <person name="Pangilinan J."/>
            <person name="LaButti K."/>
            <person name="Hainaut M."/>
            <person name="Henrissat B."/>
            <person name="Grigoriev I.V."/>
            <person name="Spatafora J.W."/>
            <person name="Aime M.C."/>
        </authorList>
    </citation>
    <scope>NUCLEOTIDE SEQUENCE [LARGE SCALE GENOMIC DNA]</scope>
    <source>
        <strain evidence="2 3">MCA 3882</strain>
    </source>
</reference>
<feature type="signal peptide" evidence="1">
    <location>
        <begin position="1"/>
        <end position="23"/>
    </location>
</feature>
<keyword evidence="1" id="KW-0732">Signal</keyword>
<dbReference type="OrthoDB" id="430315at2759"/>
<dbReference type="PANTHER" id="PTHR31013:SF2">
    <property type="entry name" value="THAUMATIN-LIKE PROTEIN"/>
    <property type="match status" value="1"/>
</dbReference>
<evidence type="ECO:0000256" key="1">
    <source>
        <dbReference type="SAM" id="SignalP"/>
    </source>
</evidence>
<protein>
    <submittedName>
        <fullName evidence="2">Osmotin, thaumatin-like protein</fullName>
    </submittedName>
</protein>
<sequence length="164" mass="17562">MIFSQIWFTVSLLIISTINFTSAYTIKFVNKCSYTVWPAIGAAPNGQPNNSIRFGDRLSPGCDGSGANCQAGACNGGLVCNDAGITSHAILSEFGYGSYDREYWDLSFVGGSVNIPTELHSSDGQTVICKDNNCPTNQAFHNPNDFQAVRSSPVGGTFTHTFCP</sequence>
<proteinExistence type="predicted"/>
<accession>A0A316VBA6</accession>
<dbReference type="PROSITE" id="PS51367">
    <property type="entry name" value="THAUMATIN_2"/>
    <property type="match status" value="1"/>
</dbReference>
<dbReference type="InterPro" id="IPR037176">
    <property type="entry name" value="Osmotin/thaumatin-like_sf"/>
</dbReference>
<dbReference type="PANTHER" id="PTHR31013">
    <property type="entry name" value="THAUMATIN FAMILY PROTEIN-RELATED"/>
    <property type="match status" value="1"/>
</dbReference>
<evidence type="ECO:0000313" key="3">
    <source>
        <dbReference type="Proteomes" id="UP000245771"/>
    </source>
</evidence>
<dbReference type="Pfam" id="PF00314">
    <property type="entry name" value="Thaumatin"/>
    <property type="match status" value="1"/>
</dbReference>
<gene>
    <name evidence="2" type="ORF">FA14DRAFT_184102</name>
</gene>
<dbReference type="Gene3D" id="2.60.110.10">
    <property type="entry name" value="Thaumatin"/>
    <property type="match status" value="1"/>
</dbReference>
<name>A0A316VBA6_9BASI</name>
<dbReference type="SUPFAM" id="SSF49870">
    <property type="entry name" value="Osmotin, thaumatin-like protein"/>
    <property type="match status" value="1"/>
</dbReference>
<dbReference type="RefSeq" id="XP_025354856.1">
    <property type="nucleotide sequence ID" value="XM_025501365.1"/>
</dbReference>
<keyword evidence="3" id="KW-1185">Reference proteome</keyword>
<dbReference type="InterPro" id="IPR001938">
    <property type="entry name" value="Thaumatin"/>
</dbReference>
<dbReference type="InParanoid" id="A0A316VBA6"/>
<dbReference type="STRING" id="1280837.A0A316VBA6"/>
<dbReference type="AlphaFoldDB" id="A0A316VBA6"/>
<feature type="chain" id="PRO_5016268439" evidence="1">
    <location>
        <begin position="24"/>
        <end position="164"/>
    </location>
</feature>
<evidence type="ECO:0000313" key="2">
    <source>
        <dbReference type="EMBL" id="PWN34554.1"/>
    </source>
</evidence>
<organism evidence="2 3">
    <name type="scientific">Meira miltonrushii</name>
    <dbReference type="NCBI Taxonomy" id="1280837"/>
    <lineage>
        <taxon>Eukaryota</taxon>
        <taxon>Fungi</taxon>
        <taxon>Dikarya</taxon>
        <taxon>Basidiomycota</taxon>
        <taxon>Ustilaginomycotina</taxon>
        <taxon>Exobasidiomycetes</taxon>
        <taxon>Exobasidiales</taxon>
        <taxon>Brachybasidiaceae</taxon>
        <taxon>Meira</taxon>
    </lineage>
</organism>
<dbReference type="SMART" id="SM00205">
    <property type="entry name" value="THN"/>
    <property type="match status" value="1"/>
</dbReference>